<evidence type="ECO:0000313" key="1">
    <source>
        <dbReference type="EMBL" id="VVM08323.1"/>
    </source>
</evidence>
<dbReference type="AlphaFoldDB" id="A0A5E6MH31"/>
<protein>
    <submittedName>
        <fullName evidence="1">Uncharacterized protein</fullName>
    </submittedName>
</protein>
<name>A0A5E6MH31_9BACT</name>
<gene>
    <name evidence="1" type="ORF">MAMC_02056</name>
</gene>
<evidence type="ECO:0000313" key="2">
    <source>
        <dbReference type="Proteomes" id="UP000381693"/>
    </source>
</evidence>
<organism evidence="1 2">
    <name type="scientific">Methylacidimicrobium cyclopophantes</name>
    <dbReference type="NCBI Taxonomy" id="1041766"/>
    <lineage>
        <taxon>Bacteria</taxon>
        <taxon>Pseudomonadati</taxon>
        <taxon>Verrucomicrobiota</taxon>
        <taxon>Methylacidimicrobium</taxon>
    </lineage>
</organism>
<dbReference type="EMBL" id="CABFUZ020000246">
    <property type="protein sequence ID" value="VVM08323.1"/>
    <property type="molecule type" value="Genomic_DNA"/>
</dbReference>
<proteinExistence type="predicted"/>
<sequence length="34" mass="3859">MMGASGELPEDPWSLVWRIRLEIASQIGILTQIF</sequence>
<reference evidence="1" key="1">
    <citation type="submission" date="2019-09" db="EMBL/GenBank/DDBJ databases">
        <authorList>
            <person name="Cremers G."/>
        </authorList>
    </citation>
    <scope>NUCLEOTIDE SEQUENCE [LARGE SCALE GENOMIC DNA]</scope>
    <source>
        <strain evidence="1">3B</strain>
    </source>
</reference>
<dbReference type="Proteomes" id="UP000381693">
    <property type="component" value="Unassembled WGS sequence"/>
</dbReference>
<accession>A0A5E6MH31</accession>
<comment type="caution">
    <text evidence="1">The sequence shown here is derived from an EMBL/GenBank/DDBJ whole genome shotgun (WGS) entry which is preliminary data.</text>
</comment>
<keyword evidence="2" id="KW-1185">Reference proteome</keyword>